<keyword evidence="2" id="KW-0540">Nuclease</keyword>
<comment type="caution">
    <text evidence="2">The sequence shown here is derived from an EMBL/GenBank/DDBJ whole genome shotgun (WGS) entry which is preliminary data.</text>
</comment>
<evidence type="ECO:0000313" key="2">
    <source>
        <dbReference type="EMBL" id="NUC74998.1"/>
    </source>
</evidence>
<keyword evidence="2" id="KW-0255">Endonuclease</keyword>
<dbReference type="PANTHER" id="PTHR33877:SF2">
    <property type="entry name" value="OS07G0170200 PROTEIN"/>
    <property type="match status" value="1"/>
</dbReference>
<dbReference type="CDD" id="cd00085">
    <property type="entry name" value="HNHc"/>
    <property type="match status" value="1"/>
</dbReference>
<dbReference type="Proteomes" id="UP001016761">
    <property type="component" value="Unassembled WGS sequence"/>
</dbReference>
<keyword evidence="2" id="KW-0378">Hydrolase</keyword>
<proteinExistence type="predicted"/>
<evidence type="ECO:0000313" key="3">
    <source>
        <dbReference type="Proteomes" id="UP001016761"/>
    </source>
</evidence>
<dbReference type="InterPro" id="IPR052892">
    <property type="entry name" value="NA-targeting_endonuclease"/>
</dbReference>
<dbReference type="PANTHER" id="PTHR33877">
    <property type="entry name" value="SLL1193 PROTEIN"/>
    <property type="match status" value="1"/>
</dbReference>
<name>A0ABX2LHY9_9EURY</name>
<reference evidence="2 3" key="1">
    <citation type="submission" date="2020-06" db="EMBL/GenBank/DDBJ databases">
        <title>Haloterrigena sp. nov., an extremely halophilic archaeon isolated from a saline sediment.</title>
        <authorList>
            <person name="Liu B.-B."/>
        </authorList>
    </citation>
    <scope>NUCLEOTIDE SEQUENCE [LARGE SCALE GENOMIC DNA]</scope>
    <source>
        <strain evidence="2 3">SYSU A558-1</strain>
    </source>
</reference>
<dbReference type="RefSeq" id="WP_174682836.1">
    <property type="nucleotide sequence ID" value="NZ_JABUQZ010000003.1"/>
</dbReference>
<evidence type="ECO:0000259" key="1">
    <source>
        <dbReference type="SMART" id="SM00507"/>
    </source>
</evidence>
<gene>
    <name evidence="2" type="ORF">HTZ84_22295</name>
</gene>
<feature type="domain" description="HNH nuclease" evidence="1">
    <location>
        <begin position="8"/>
        <end position="69"/>
    </location>
</feature>
<sequence>MGYAIPAQTRRDVYRRDRYRCAFCAKTQQQHQRETTGDRRLHLHHIWPRNNGGSNSRRNLITLCRSCHAQIEATAQAIIRKYPEDEARYRVRWVTIKRVRNDHPNSTPWTMAERAHFRRYVGDDPLIV</sequence>
<dbReference type="GO" id="GO:0004519">
    <property type="term" value="F:endonuclease activity"/>
    <property type="evidence" value="ECO:0007669"/>
    <property type="project" value="UniProtKB-KW"/>
</dbReference>
<dbReference type="Gene3D" id="1.10.30.50">
    <property type="match status" value="1"/>
</dbReference>
<keyword evidence="3" id="KW-1185">Reference proteome</keyword>
<organism evidence="2 3">
    <name type="scientific">Haloterrigena gelatinilytica</name>
    <dbReference type="NCBI Taxonomy" id="2741724"/>
    <lineage>
        <taxon>Archaea</taxon>
        <taxon>Methanobacteriati</taxon>
        <taxon>Methanobacteriota</taxon>
        <taxon>Stenosarchaea group</taxon>
        <taxon>Halobacteria</taxon>
        <taxon>Halobacteriales</taxon>
        <taxon>Natrialbaceae</taxon>
        <taxon>Haloterrigena</taxon>
    </lineage>
</organism>
<dbReference type="EMBL" id="JABUQZ010000003">
    <property type="protein sequence ID" value="NUC74998.1"/>
    <property type="molecule type" value="Genomic_DNA"/>
</dbReference>
<dbReference type="SMART" id="SM00507">
    <property type="entry name" value="HNHc"/>
    <property type="match status" value="1"/>
</dbReference>
<protein>
    <submittedName>
        <fullName evidence="2">HNH endonuclease</fullName>
    </submittedName>
</protein>
<dbReference type="Pfam" id="PF01844">
    <property type="entry name" value="HNH"/>
    <property type="match status" value="1"/>
</dbReference>
<dbReference type="InterPro" id="IPR002711">
    <property type="entry name" value="HNH"/>
</dbReference>
<accession>A0ABX2LHY9</accession>
<dbReference type="InterPro" id="IPR003615">
    <property type="entry name" value="HNH_nuc"/>
</dbReference>